<dbReference type="OrthoDB" id="9797415at2"/>
<dbReference type="AlphaFoldDB" id="A0A317T7R0"/>
<sequence length="201" mass="22482">MFVSPNKVILLDIGNVIVDVDFGAFCTTVAARSGDEKAVFEKFCVGDFKGRFDSGDVSITTFLQNIAHDPLVRTISIQEVKKAWQNIFSLKEGAREGIARLKRNHRVWVMSDTDPLHFAALLNRFPVLRAMDRFYLSFEHGFLKSSPEAFVHVMESSGIEPDDFLLIDDKPDNCFSCKSVGVDSILFTSWNNLPGKGLFPG</sequence>
<dbReference type="Pfam" id="PF00702">
    <property type="entry name" value="Hydrolase"/>
    <property type="match status" value="1"/>
</dbReference>
<dbReference type="Gene3D" id="3.40.50.1000">
    <property type="entry name" value="HAD superfamily/HAD-like"/>
    <property type="match status" value="1"/>
</dbReference>
<evidence type="ECO:0000313" key="2">
    <source>
        <dbReference type="Proteomes" id="UP000246278"/>
    </source>
</evidence>
<dbReference type="RefSeq" id="WP_110022461.1">
    <property type="nucleotide sequence ID" value="NZ_PDNZ01000002.1"/>
</dbReference>
<name>A0A317T7R0_9CHLB</name>
<dbReference type="InterPro" id="IPR036412">
    <property type="entry name" value="HAD-like_sf"/>
</dbReference>
<dbReference type="Gene3D" id="1.10.150.240">
    <property type="entry name" value="Putative phosphatase, domain 2"/>
    <property type="match status" value="1"/>
</dbReference>
<dbReference type="EMBL" id="PDNZ01000002">
    <property type="protein sequence ID" value="PWW82743.1"/>
    <property type="molecule type" value="Genomic_DNA"/>
</dbReference>
<accession>A0A317T7R0</accession>
<dbReference type="PANTHER" id="PTHR43611:SF3">
    <property type="entry name" value="FLAVIN MONONUCLEOTIDE HYDROLASE 1, CHLOROPLATIC"/>
    <property type="match status" value="1"/>
</dbReference>
<proteinExistence type="predicted"/>
<evidence type="ECO:0000313" key="1">
    <source>
        <dbReference type="EMBL" id="PWW82743.1"/>
    </source>
</evidence>
<protein>
    <submittedName>
        <fullName evidence="1">Haloacid dehalogenase</fullName>
    </submittedName>
</protein>
<dbReference type="Proteomes" id="UP000246278">
    <property type="component" value="Unassembled WGS sequence"/>
</dbReference>
<dbReference type="InterPro" id="IPR023214">
    <property type="entry name" value="HAD_sf"/>
</dbReference>
<comment type="caution">
    <text evidence="1">The sequence shown here is derived from an EMBL/GenBank/DDBJ whole genome shotgun (WGS) entry which is preliminary data.</text>
</comment>
<dbReference type="InterPro" id="IPR023198">
    <property type="entry name" value="PGP-like_dom2"/>
</dbReference>
<reference evidence="2" key="1">
    <citation type="submission" date="2017-10" db="EMBL/GenBank/DDBJ databases">
        <authorList>
            <person name="Gaisin V.A."/>
            <person name="Rysina M.S."/>
            <person name="Grouzdev D.S."/>
        </authorList>
    </citation>
    <scope>NUCLEOTIDE SEQUENCE [LARGE SCALE GENOMIC DNA]</scope>
    <source>
        <strain evidence="2">V1</strain>
    </source>
</reference>
<keyword evidence="2" id="KW-1185">Reference proteome</keyword>
<organism evidence="1 2">
    <name type="scientific">Prosthecochloris marina</name>
    <dbReference type="NCBI Taxonomy" id="2017681"/>
    <lineage>
        <taxon>Bacteria</taxon>
        <taxon>Pseudomonadati</taxon>
        <taxon>Chlorobiota</taxon>
        <taxon>Chlorobiia</taxon>
        <taxon>Chlorobiales</taxon>
        <taxon>Chlorobiaceae</taxon>
        <taxon>Prosthecochloris</taxon>
    </lineage>
</organism>
<gene>
    <name evidence="1" type="ORF">CR164_03095</name>
</gene>
<dbReference type="SUPFAM" id="SSF56784">
    <property type="entry name" value="HAD-like"/>
    <property type="match status" value="1"/>
</dbReference>
<dbReference type="PANTHER" id="PTHR43611">
    <property type="entry name" value="ALPHA-D-GLUCOSE 1-PHOSPHATE PHOSPHATASE"/>
    <property type="match status" value="1"/>
</dbReference>